<evidence type="ECO:0000256" key="1">
    <source>
        <dbReference type="ARBA" id="ARBA00022450"/>
    </source>
</evidence>
<feature type="region of interest" description="Disordered" evidence="3">
    <location>
        <begin position="607"/>
        <end position="642"/>
    </location>
</feature>
<name>A0ABP9A2C1_9ACTN</name>
<evidence type="ECO:0000256" key="2">
    <source>
        <dbReference type="ARBA" id="ARBA00022553"/>
    </source>
</evidence>
<dbReference type="Pfam" id="PF13193">
    <property type="entry name" value="AMP-binding_C"/>
    <property type="match status" value="1"/>
</dbReference>
<dbReference type="Gene3D" id="3.30.300.30">
    <property type="match status" value="1"/>
</dbReference>
<accession>A0ABP9A2C1</accession>
<dbReference type="PROSITE" id="PS00455">
    <property type="entry name" value="AMP_BINDING"/>
    <property type="match status" value="1"/>
</dbReference>
<feature type="compositionally biased region" description="Low complexity" evidence="3">
    <location>
        <begin position="615"/>
        <end position="642"/>
    </location>
</feature>
<keyword evidence="1" id="KW-0596">Phosphopantetheine</keyword>
<dbReference type="Pfam" id="PF00501">
    <property type="entry name" value="AMP-binding"/>
    <property type="match status" value="1"/>
</dbReference>
<comment type="caution">
    <text evidence="5">The sequence shown here is derived from an EMBL/GenBank/DDBJ whole genome shotgun (WGS) entry which is preliminary data.</text>
</comment>
<dbReference type="RefSeq" id="WP_345611950.1">
    <property type="nucleotide sequence ID" value="NZ_BAABJV010000003.1"/>
</dbReference>
<keyword evidence="6" id="KW-1185">Reference proteome</keyword>
<dbReference type="EMBL" id="BAABJV010000003">
    <property type="protein sequence ID" value="GAA4771574.1"/>
    <property type="molecule type" value="Genomic_DNA"/>
</dbReference>
<dbReference type="PANTHER" id="PTHR45527">
    <property type="entry name" value="NONRIBOSOMAL PEPTIDE SYNTHETASE"/>
    <property type="match status" value="1"/>
</dbReference>
<feature type="region of interest" description="Disordered" evidence="3">
    <location>
        <begin position="119"/>
        <end position="141"/>
    </location>
</feature>
<organism evidence="5 6">
    <name type="scientific">Streptomyces sanyensis</name>
    <dbReference type="NCBI Taxonomy" id="568869"/>
    <lineage>
        <taxon>Bacteria</taxon>
        <taxon>Bacillati</taxon>
        <taxon>Actinomycetota</taxon>
        <taxon>Actinomycetes</taxon>
        <taxon>Kitasatosporales</taxon>
        <taxon>Streptomycetaceae</taxon>
        <taxon>Streptomyces</taxon>
    </lineage>
</organism>
<dbReference type="InterPro" id="IPR025110">
    <property type="entry name" value="AMP-bd_C"/>
</dbReference>
<dbReference type="SMART" id="SM00823">
    <property type="entry name" value="PKS_PP"/>
    <property type="match status" value="1"/>
</dbReference>
<dbReference type="SUPFAM" id="SSF47336">
    <property type="entry name" value="ACP-like"/>
    <property type="match status" value="1"/>
</dbReference>
<evidence type="ECO:0000259" key="4">
    <source>
        <dbReference type="PROSITE" id="PS50075"/>
    </source>
</evidence>
<dbReference type="Pfam" id="PF00550">
    <property type="entry name" value="PP-binding"/>
    <property type="match status" value="1"/>
</dbReference>
<dbReference type="InterPro" id="IPR000873">
    <property type="entry name" value="AMP-dep_synth/lig_dom"/>
</dbReference>
<dbReference type="InterPro" id="IPR045851">
    <property type="entry name" value="AMP-bd_C_sf"/>
</dbReference>
<evidence type="ECO:0000313" key="5">
    <source>
        <dbReference type="EMBL" id="GAA4771574.1"/>
    </source>
</evidence>
<feature type="domain" description="Carrier" evidence="4">
    <location>
        <begin position="532"/>
        <end position="608"/>
    </location>
</feature>
<dbReference type="InterPro" id="IPR009081">
    <property type="entry name" value="PP-bd_ACP"/>
</dbReference>
<sequence>MKGSCLHEIFAERVREAPDRVAVTAPEGRLTYAELDARARDLAGRLAGAGVAPGDLVGLCAPRGLEQVTGVLGILLAGAAYVPLDPDYPASRLSSLLEDTRPTVVAASDRAAAALPADGPRRVPITAPGGAPGAPAPEARPPAVRDSDLAYVIHTSGSTGRPKGVLVEHRQVVRLFTSSRRWFSFGPDDVWALFHSMSFDFSVWELWGALLHGGRLVIVPSGLARTSDGLLRLLRDEGVTVLNQTPSAFRQLDAAVAGSGPGGDALPALRLLVFGGERLDPRTLDAWTARHGDDRPRLVNMYGITETCVHVTYRRLTRADVEGSGPSPIGEPLPDLRVHLLDADGAEVPDGTPGEIWVSGDGVTRGYLGRPELTAERFTALPGAPELRCYRTGDRAVREAATGELRYLGRLDDQIKVRGFRIEPGEIEACLREHPGVTDAVVLDYDAGGGDLRLAACVTPAPGSAGPGDLAGELSALAAARLPAHLRPARYRLVPSLPLTAQGKADRSALRALLVAGDSGDTGPGVAAGALPDGSGPLPEVAKIVAEILAHPAPPGPHADLFQAGATSLAFVRVLARVNEHFGVRLTGAELDGEATIARLADCVTDSRSAGGGADAAPPGGPASARAPHPAEPAATHPRGTA</sequence>
<reference evidence="6" key="1">
    <citation type="journal article" date="2019" name="Int. J. Syst. Evol. Microbiol.">
        <title>The Global Catalogue of Microorganisms (GCM) 10K type strain sequencing project: providing services to taxonomists for standard genome sequencing and annotation.</title>
        <authorList>
            <consortium name="The Broad Institute Genomics Platform"/>
            <consortium name="The Broad Institute Genome Sequencing Center for Infectious Disease"/>
            <person name="Wu L."/>
            <person name="Ma J."/>
        </authorList>
    </citation>
    <scope>NUCLEOTIDE SEQUENCE [LARGE SCALE GENOMIC DNA]</scope>
    <source>
        <strain evidence="6">JCM 18324</strain>
    </source>
</reference>
<gene>
    <name evidence="5" type="ORF">GCM10023329_18650</name>
</gene>
<evidence type="ECO:0000256" key="3">
    <source>
        <dbReference type="SAM" id="MobiDB-lite"/>
    </source>
</evidence>
<dbReference type="SUPFAM" id="SSF56801">
    <property type="entry name" value="Acetyl-CoA synthetase-like"/>
    <property type="match status" value="1"/>
</dbReference>
<dbReference type="NCBIfam" id="TIGR01733">
    <property type="entry name" value="AA-adenyl-dom"/>
    <property type="match status" value="1"/>
</dbReference>
<evidence type="ECO:0000313" key="6">
    <source>
        <dbReference type="Proteomes" id="UP001501147"/>
    </source>
</evidence>
<dbReference type="InterPro" id="IPR036736">
    <property type="entry name" value="ACP-like_sf"/>
</dbReference>
<protein>
    <recommendedName>
        <fullName evidence="4">Carrier domain-containing protein</fullName>
    </recommendedName>
</protein>
<dbReference type="Gene3D" id="3.40.50.12780">
    <property type="entry name" value="N-terminal domain of ligase-like"/>
    <property type="match status" value="1"/>
</dbReference>
<dbReference type="PROSITE" id="PS50075">
    <property type="entry name" value="CARRIER"/>
    <property type="match status" value="1"/>
</dbReference>
<dbReference type="InterPro" id="IPR010071">
    <property type="entry name" value="AA_adenyl_dom"/>
</dbReference>
<dbReference type="InterPro" id="IPR020806">
    <property type="entry name" value="PKS_PP-bd"/>
</dbReference>
<keyword evidence="2" id="KW-0597">Phosphoprotein</keyword>
<proteinExistence type="predicted"/>
<dbReference type="Proteomes" id="UP001501147">
    <property type="component" value="Unassembled WGS sequence"/>
</dbReference>
<dbReference type="CDD" id="cd17643">
    <property type="entry name" value="A_NRPS_Cytc1-like"/>
    <property type="match status" value="1"/>
</dbReference>
<dbReference type="PANTHER" id="PTHR45527:SF1">
    <property type="entry name" value="FATTY ACID SYNTHASE"/>
    <property type="match status" value="1"/>
</dbReference>
<dbReference type="Gene3D" id="1.10.1200.10">
    <property type="entry name" value="ACP-like"/>
    <property type="match status" value="1"/>
</dbReference>
<dbReference type="InterPro" id="IPR020845">
    <property type="entry name" value="AMP-binding_CS"/>
</dbReference>
<dbReference type="InterPro" id="IPR042099">
    <property type="entry name" value="ANL_N_sf"/>
</dbReference>